<proteinExistence type="inferred from homology"/>
<reference evidence="5 6" key="1">
    <citation type="submission" date="2020-10" db="EMBL/GenBank/DDBJ databases">
        <authorList>
            <person name="Klimov P.B."/>
            <person name="Dyachkov S.M."/>
            <person name="Chetverikov P.E."/>
        </authorList>
    </citation>
    <scope>NUCLEOTIDE SEQUENCE [LARGE SCALE GENOMIC DNA]</scope>
    <source>
        <strain evidence="5">BMOC 18-1129-001#AD2665</strain>
        <tissue evidence="5">Entire mites</tissue>
    </source>
</reference>
<dbReference type="EMBL" id="JAIFTH010001790">
    <property type="protein sequence ID" value="KAG9508455.1"/>
    <property type="molecule type" value="Genomic_DNA"/>
</dbReference>
<dbReference type="PRINTS" id="PR01653">
    <property type="entry name" value="TCTPROTEIN"/>
</dbReference>
<dbReference type="InterPro" id="IPR011323">
    <property type="entry name" value="Mss4/transl-control_tumour"/>
</dbReference>
<name>A0ABQ7S5D9_9ACAR</name>
<comment type="similarity">
    <text evidence="2">Belongs to the TCTP family.</text>
</comment>
<dbReference type="Pfam" id="PF00838">
    <property type="entry name" value="TCTP"/>
    <property type="match status" value="1"/>
</dbReference>
<evidence type="ECO:0000313" key="5">
    <source>
        <dbReference type="EMBL" id="KAG9508455.1"/>
    </source>
</evidence>
<feature type="non-terminal residue" evidence="5">
    <location>
        <position position="1"/>
    </location>
</feature>
<evidence type="ECO:0000256" key="3">
    <source>
        <dbReference type="SAM" id="MobiDB-lite"/>
    </source>
</evidence>
<dbReference type="SUPFAM" id="SSF51316">
    <property type="entry name" value="Mss4-like"/>
    <property type="match status" value="1"/>
</dbReference>
<evidence type="ECO:0000256" key="1">
    <source>
        <dbReference type="ARBA" id="ARBA00014759"/>
    </source>
</evidence>
<comment type="caution">
    <text evidence="5">The sequence shown here is derived from an EMBL/GenBank/DDBJ whole genome shotgun (WGS) entry which is preliminary data.</text>
</comment>
<dbReference type="PROSITE" id="PS51797">
    <property type="entry name" value="TCTP_3"/>
    <property type="match status" value="1"/>
</dbReference>
<dbReference type="PANTHER" id="PTHR11991:SF0">
    <property type="entry name" value="TRANSLATIONALLY-CONTROLLED TUMOR PROTEIN"/>
    <property type="match status" value="1"/>
</dbReference>
<dbReference type="Gene3D" id="2.170.150.10">
    <property type="entry name" value="Metal Binding Protein, Guanine Nucleotide Exchange Factor, Chain A"/>
    <property type="match status" value="1"/>
</dbReference>
<dbReference type="InterPro" id="IPR018105">
    <property type="entry name" value="Translational_control_tumour_p"/>
</dbReference>
<feature type="region of interest" description="Disordered" evidence="3">
    <location>
        <begin position="44"/>
        <end position="63"/>
    </location>
</feature>
<dbReference type="PANTHER" id="PTHR11991">
    <property type="entry name" value="TRANSLATIONALLY CONTROLLED TUMOR PROTEIN-RELATED"/>
    <property type="match status" value="1"/>
</dbReference>
<feature type="domain" description="TCTP" evidence="4">
    <location>
        <begin position="1"/>
        <end position="174"/>
    </location>
</feature>
<evidence type="ECO:0000259" key="4">
    <source>
        <dbReference type="PROSITE" id="PS51797"/>
    </source>
</evidence>
<sequence>MIIYKDLITGDEMFTDSTKIKLIDDCLYEVYCKHVTRKQGEIILPGANPSAEGEDEDGGGDAQVESGLDIVLNQQLIETSFNKSDYKNYLKTYTKALQAKWKEMGKSDEELEEHKTKFMEAVKKVLPKLDEASFFMGSSSNPDGMVAVLEYRDLPEGEQPIMLFYKHGLEAEKV</sequence>
<protein>
    <recommendedName>
        <fullName evidence="1">Translationally-controlled tumor protein homolog</fullName>
    </recommendedName>
</protein>
<evidence type="ECO:0000313" key="6">
    <source>
        <dbReference type="Proteomes" id="UP000825002"/>
    </source>
</evidence>
<dbReference type="InterPro" id="IPR011057">
    <property type="entry name" value="Mss4-like_sf"/>
</dbReference>
<accession>A0ABQ7S5D9</accession>
<organism evidence="5 6">
    <name type="scientific">Fragariocoptes setiger</name>
    <dbReference type="NCBI Taxonomy" id="1670756"/>
    <lineage>
        <taxon>Eukaryota</taxon>
        <taxon>Metazoa</taxon>
        <taxon>Ecdysozoa</taxon>
        <taxon>Arthropoda</taxon>
        <taxon>Chelicerata</taxon>
        <taxon>Arachnida</taxon>
        <taxon>Acari</taxon>
        <taxon>Acariformes</taxon>
        <taxon>Trombidiformes</taxon>
        <taxon>Prostigmata</taxon>
        <taxon>Eupodina</taxon>
        <taxon>Eriophyoidea</taxon>
        <taxon>Phytoptidae</taxon>
        <taxon>Fragariocoptes</taxon>
    </lineage>
</organism>
<dbReference type="InterPro" id="IPR034737">
    <property type="entry name" value="TCTP"/>
</dbReference>
<dbReference type="Proteomes" id="UP000825002">
    <property type="component" value="Unassembled WGS sequence"/>
</dbReference>
<keyword evidence="6" id="KW-1185">Reference proteome</keyword>
<gene>
    <name evidence="5" type="ORF">GZH46_03047</name>
</gene>
<evidence type="ECO:0000256" key="2">
    <source>
        <dbReference type="PROSITE-ProRule" id="PRU01133"/>
    </source>
</evidence>